<evidence type="ECO:0008006" key="3">
    <source>
        <dbReference type="Google" id="ProtNLM"/>
    </source>
</evidence>
<dbReference type="InterPro" id="IPR013783">
    <property type="entry name" value="Ig-like_fold"/>
</dbReference>
<organism evidence="1 2">
    <name type="scientific">Elysia crispata</name>
    <name type="common">lettuce slug</name>
    <dbReference type="NCBI Taxonomy" id="231223"/>
    <lineage>
        <taxon>Eukaryota</taxon>
        <taxon>Metazoa</taxon>
        <taxon>Spiralia</taxon>
        <taxon>Lophotrochozoa</taxon>
        <taxon>Mollusca</taxon>
        <taxon>Gastropoda</taxon>
        <taxon>Heterobranchia</taxon>
        <taxon>Euthyneura</taxon>
        <taxon>Panpulmonata</taxon>
        <taxon>Sacoglossa</taxon>
        <taxon>Placobranchoidea</taxon>
        <taxon>Plakobranchidae</taxon>
        <taxon>Elysia</taxon>
    </lineage>
</organism>
<comment type="caution">
    <text evidence="1">The sequence shown here is derived from an EMBL/GenBank/DDBJ whole genome shotgun (WGS) entry which is preliminary data.</text>
</comment>
<name>A0AAE0Y2R2_9GAST</name>
<keyword evidence="2" id="KW-1185">Reference proteome</keyword>
<reference evidence="1" key="1">
    <citation type="journal article" date="2023" name="G3 (Bethesda)">
        <title>A reference genome for the long-term kleptoplast-retaining sea slug Elysia crispata morphotype clarki.</title>
        <authorList>
            <person name="Eastman K.E."/>
            <person name="Pendleton A.L."/>
            <person name="Shaikh M.A."/>
            <person name="Suttiyut T."/>
            <person name="Ogas R."/>
            <person name="Tomko P."/>
            <person name="Gavelis G."/>
            <person name="Widhalm J.R."/>
            <person name="Wisecaver J.H."/>
        </authorList>
    </citation>
    <scope>NUCLEOTIDE SEQUENCE</scope>
    <source>
        <strain evidence="1">ECLA1</strain>
    </source>
</reference>
<accession>A0AAE0Y2R2</accession>
<protein>
    <recommendedName>
        <fullName evidence="3">Ig-like domain-containing protein</fullName>
    </recommendedName>
</protein>
<evidence type="ECO:0000313" key="2">
    <source>
        <dbReference type="Proteomes" id="UP001283361"/>
    </source>
</evidence>
<dbReference type="EMBL" id="JAWDGP010007079">
    <property type="protein sequence ID" value="KAK3730452.1"/>
    <property type="molecule type" value="Genomic_DNA"/>
</dbReference>
<dbReference type="PANTHER" id="PTHR35617">
    <property type="entry name" value="PHAGE_INTEGRASE DOMAIN-CONTAINING PROTEIN"/>
    <property type="match status" value="1"/>
</dbReference>
<proteinExistence type="predicted"/>
<dbReference type="PANTHER" id="PTHR35617:SF3">
    <property type="entry name" value="CORE-BINDING (CB) DOMAIN-CONTAINING PROTEIN"/>
    <property type="match status" value="1"/>
</dbReference>
<dbReference type="Proteomes" id="UP001283361">
    <property type="component" value="Unassembled WGS sequence"/>
</dbReference>
<dbReference type="AlphaFoldDB" id="A0AAE0Y2R2"/>
<sequence>MFQKGYGYSTINSARAALSSVNDTGSEPLVCRFMRGLFNLRPARPRYSSIWDVSIVLNYLRRLVPAANLSLHMLSAKLVTLLALVTTMPGTSCPGHRVYASLRDTLSPHAGVTKDTLARWLKIILKPVQTYTCEAVSDLGRRVGSTLTAKFAFIVSDSVEVESTPDTINLCYNNNDQARVTCRISKDNVNPGPTFSFSSDGLKFDSSRVGTVSKDGNYYQGQFSLSPGAGGEYQVTCRVTHTVLNTWQDKGTIITYRKPPPATPRITVGKDSYQGVRPSNIVTLTEGYSGDVTCRVQGGYPDARNTQLKCGQLVDTGAGHTAVLSFTADQLTRELNGAVCTCTSQHGSRCYSNKETQLTLNVLCKYISCEQC</sequence>
<dbReference type="Gene3D" id="2.60.40.10">
    <property type="entry name" value="Immunoglobulins"/>
    <property type="match status" value="1"/>
</dbReference>
<gene>
    <name evidence="1" type="ORF">RRG08_057508</name>
</gene>
<evidence type="ECO:0000313" key="1">
    <source>
        <dbReference type="EMBL" id="KAK3730452.1"/>
    </source>
</evidence>